<proteinExistence type="predicted"/>
<organism evidence="1 2">
    <name type="scientific">Dimorphilus gyrociliatus</name>
    <dbReference type="NCBI Taxonomy" id="2664684"/>
    <lineage>
        <taxon>Eukaryota</taxon>
        <taxon>Metazoa</taxon>
        <taxon>Spiralia</taxon>
        <taxon>Lophotrochozoa</taxon>
        <taxon>Annelida</taxon>
        <taxon>Polychaeta</taxon>
        <taxon>Polychaeta incertae sedis</taxon>
        <taxon>Dinophilidae</taxon>
        <taxon>Dimorphilus</taxon>
    </lineage>
</organism>
<reference evidence="1 2" key="1">
    <citation type="submission" date="2020-08" db="EMBL/GenBank/DDBJ databases">
        <authorList>
            <person name="Hejnol A."/>
        </authorList>
    </citation>
    <scope>NUCLEOTIDE SEQUENCE [LARGE SCALE GENOMIC DNA]</scope>
</reference>
<name>A0A7I8VZS0_9ANNE</name>
<gene>
    <name evidence="1" type="ORF">DGYR_LOCUS9094</name>
</gene>
<accession>A0A7I8VZS0</accession>
<protein>
    <submittedName>
        <fullName evidence="1">DgyrCDS9640</fullName>
    </submittedName>
</protein>
<sequence>MALVGARQNYHDHGSQPILAANLPYYQGTVLSQQDVPPDRPIGYGAFGVGGYGPKEWKTGCFKENAECLSKSDIGEESVQRAEDTVSLQT</sequence>
<dbReference type="Proteomes" id="UP000549394">
    <property type="component" value="Unassembled WGS sequence"/>
</dbReference>
<comment type="caution">
    <text evidence="1">The sequence shown here is derived from an EMBL/GenBank/DDBJ whole genome shotgun (WGS) entry which is preliminary data.</text>
</comment>
<keyword evidence="2" id="KW-1185">Reference proteome</keyword>
<dbReference type="EMBL" id="CAJFCJ010000013">
    <property type="protein sequence ID" value="CAD5121100.1"/>
    <property type="molecule type" value="Genomic_DNA"/>
</dbReference>
<evidence type="ECO:0000313" key="1">
    <source>
        <dbReference type="EMBL" id="CAD5121100.1"/>
    </source>
</evidence>
<dbReference type="AlphaFoldDB" id="A0A7I8VZS0"/>
<evidence type="ECO:0000313" key="2">
    <source>
        <dbReference type="Proteomes" id="UP000549394"/>
    </source>
</evidence>